<dbReference type="PIRSF" id="PIRSF017082">
    <property type="entry name" value="YflP"/>
    <property type="match status" value="1"/>
</dbReference>
<organism evidence="3 4">
    <name type="scientific">Alicycliphilus denitrificans</name>
    <dbReference type="NCBI Taxonomy" id="179636"/>
    <lineage>
        <taxon>Bacteria</taxon>
        <taxon>Pseudomonadati</taxon>
        <taxon>Pseudomonadota</taxon>
        <taxon>Betaproteobacteria</taxon>
        <taxon>Burkholderiales</taxon>
        <taxon>Comamonadaceae</taxon>
        <taxon>Alicycliphilus</taxon>
    </lineage>
</organism>
<feature type="chain" id="PRO_5019263400" evidence="2">
    <location>
        <begin position="31"/>
        <end position="326"/>
    </location>
</feature>
<sequence length="326" mass="34922">MVETSRRRFMTTAAAASAAAALGLPLQARAQAYPDKPVRVIVPFPAGGTTDVVARLTLQKLGELMGQSFIVDNKGGANGVIGTDLAARAAPDGYTLLLNTAGAQTLSPVIYKTQYEALASFEPIAHLCDVGFVVIARKDLPANNMQELIGLAKQGKSLSASSGSSMISLITEQFKKVVGAPGIINAQYKGTSPQMQAVVAGEVDFSFDSFASVEMIRAGKVKALAVLLPQRAESFPQVPTMAEAGIEGMNFSSWSGLLAPKGTPKEIVTQLAQQMDKVMQMPDVLAKLKTYNYVPRRGTPQEFGRLIASDNERWKRIVKETNFKIE</sequence>
<evidence type="ECO:0000313" key="3">
    <source>
        <dbReference type="EMBL" id="RKJ97332.1"/>
    </source>
</evidence>
<proteinExistence type="inferred from homology"/>
<dbReference type="Proteomes" id="UP000216225">
    <property type="component" value="Unassembled WGS sequence"/>
</dbReference>
<dbReference type="PANTHER" id="PTHR42928:SF5">
    <property type="entry name" value="BLR1237 PROTEIN"/>
    <property type="match status" value="1"/>
</dbReference>
<dbReference type="EMBL" id="NKDB02000002">
    <property type="protein sequence ID" value="RKJ97332.1"/>
    <property type="molecule type" value="Genomic_DNA"/>
</dbReference>
<comment type="similarity">
    <text evidence="1">Belongs to the UPF0065 (bug) family.</text>
</comment>
<dbReference type="AlphaFoldDB" id="A0A420KDQ3"/>
<dbReference type="InterPro" id="IPR042100">
    <property type="entry name" value="Bug_dom1"/>
</dbReference>
<dbReference type="NCBIfam" id="TIGR01409">
    <property type="entry name" value="TAT_signal_seq"/>
    <property type="match status" value="1"/>
</dbReference>
<gene>
    <name evidence="3" type="ORF">CE154_015265</name>
</gene>
<dbReference type="SUPFAM" id="SSF53850">
    <property type="entry name" value="Periplasmic binding protein-like II"/>
    <property type="match status" value="1"/>
</dbReference>
<dbReference type="Gene3D" id="3.40.190.150">
    <property type="entry name" value="Bordetella uptake gene, domain 1"/>
    <property type="match status" value="1"/>
</dbReference>
<dbReference type="InterPro" id="IPR005064">
    <property type="entry name" value="BUG"/>
</dbReference>
<name>A0A420KDQ3_9BURK</name>
<dbReference type="InterPro" id="IPR006311">
    <property type="entry name" value="TAT_signal"/>
</dbReference>
<dbReference type="RefSeq" id="WP_094438825.1">
    <property type="nucleotide sequence ID" value="NZ_NKDB02000002.1"/>
</dbReference>
<protein>
    <submittedName>
        <fullName evidence="3">Tripartite tricarboxylate transporter substrate binding protein</fullName>
    </submittedName>
</protein>
<keyword evidence="2" id="KW-0732">Signal</keyword>
<evidence type="ECO:0000256" key="2">
    <source>
        <dbReference type="SAM" id="SignalP"/>
    </source>
</evidence>
<dbReference type="InterPro" id="IPR019546">
    <property type="entry name" value="TAT_signal_bac_arc"/>
</dbReference>
<dbReference type="Pfam" id="PF03401">
    <property type="entry name" value="TctC"/>
    <property type="match status" value="1"/>
</dbReference>
<feature type="signal peptide" evidence="2">
    <location>
        <begin position="1"/>
        <end position="30"/>
    </location>
</feature>
<reference evidence="3 4" key="1">
    <citation type="submission" date="2018-09" db="EMBL/GenBank/DDBJ databases">
        <title>Genome comparison of Alicycliphilus sp. BQ1, a polyurethanolytic bacterium, with its closest phylogenetic relatives Alicycliphilus denitrificans BC and K601, unable to attack polyurethane.</title>
        <authorList>
            <person name="Loza-Tavera H."/>
            <person name="Lozano L."/>
            <person name="Cevallos M."/>
            <person name="Maya-Lucas O."/>
            <person name="Garcia-Mena J."/>
            <person name="Hernandez J."/>
        </authorList>
    </citation>
    <scope>NUCLEOTIDE SEQUENCE [LARGE SCALE GENOMIC DNA]</scope>
    <source>
        <strain evidence="3 4">BQ1</strain>
    </source>
</reference>
<evidence type="ECO:0000313" key="4">
    <source>
        <dbReference type="Proteomes" id="UP000216225"/>
    </source>
</evidence>
<dbReference type="Gene3D" id="3.40.190.10">
    <property type="entry name" value="Periplasmic binding protein-like II"/>
    <property type="match status" value="1"/>
</dbReference>
<dbReference type="PANTHER" id="PTHR42928">
    <property type="entry name" value="TRICARBOXYLATE-BINDING PROTEIN"/>
    <property type="match status" value="1"/>
</dbReference>
<dbReference type="CDD" id="cd07012">
    <property type="entry name" value="PBP2_Bug_TTT"/>
    <property type="match status" value="1"/>
</dbReference>
<accession>A0A420KDQ3</accession>
<dbReference type="PROSITE" id="PS51318">
    <property type="entry name" value="TAT"/>
    <property type="match status" value="1"/>
</dbReference>
<comment type="caution">
    <text evidence="3">The sequence shown here is derived from an EMBL/GenBank/DDBJ whole genome shotgun (WGS) entry which is preliminary data.</text>
</comment>
<evidence type="ECO:0000256" key="1">
    <source>
        <dbReference type="ARBA" id="ARBA00006987"/>
    </source>
</evidence>